<keyword evidence="3" id="KW-0472">Membrane</keyword>
<organism evidence="4 5">
    <name type="scientific">Drechslerella dactyloides</name>
    <name type="common">Nematode-trapping fungus</name>
    <name type="synonym">Arthrobotrys dactyloides</name>
    <dbReference type="NCBI Taxonomy" id="74499"/>
    <lineage>
        <taxon>Eukaryota</taxon>
        <taxon>Fungi</taxon>
        <taxon>Dikarya</taxon>
        <taxon>Ascomycota</taxon>
        <taxon>Pezizomycotina</taxon>
        <taxon>Orbiliomycetes</taxon>
        <taxon>Orbiliales</taxon>
        <taxon>Orbiliaceae</taxon>
        <taxon>Drechslerella</taxon>
    </lineage>
</organism>
<feature type="transmembrane region" description="Helical" evidence="3">
    <location>
        <begin position="121"/>
        <end position="141"/>
    </location>
</feature>
<dbReference type="GO" id="GO:0005886">
    <property type="term" value="C:plasma membrane"/>
    <property type="evidence" value="ECO:0007669"/>
    <property type="project" value="UniProtKB-SubCell"/>
</dbReference>
<dbReference type="Gene3D" id="1.20.1250.20">
    <property type="entry name" value="MFS general substrate transporter like domains"/>
    <property type="match status" value="2"/>
</dbReference>
<feature type="transmembrane region" description="Helical" evidence="3">
    <location>
        <begin position="252"/>
        <end position="275"/>
    </location>
</feature>
<keyword evidence="3" id="KW-0812">Transmembrane</keyword>
<evidence type="ECO:0000256" key="3">
    <source>
        <dbReference type="SAM" id="Phobius"/>
    </source>
</evidence>
<keyword evidence="5" id="KW-1185">Reference proteome</keyword>
<feature type="transmembrane region" description="Helical" evidence="3">
    <location>
        <begin position="340"/>
        <end position="362"/>
    </location>
</feature>
<dbReference type="GO" id="GO:0022857">
    <property type="term" value="F:transmembrane transporter activity"/>
    <property type="evidence" value="ECO:0007669"/>
    <property type="project" value="InterPro"/>
</dbReference>
<dbReference type="EMBL" id="JAQGDS010000006">
    <property type="protein sequence ID" value="KAJ6259601.1"/>
    <property type="molecule type" value="Genomic_DNA"/>
</dbReference>
<evidence type="ECO:0000313" key="5">
    <source>
        <dbReference type="Proteomes" id="UP001221413"/>
    </source>
</evidence>
<dbReference type="AlphaFoldDB" id="A0AAD6NHC8"/>
<dbReference type="InterPro" id="IPR036259">
    <property type="entry name" value="MFS_trans_sf"/>
</dbReference>
<dbReference type="Proteomes" id="UP001221413">
    <property type="component" value="Unassembled WGS sequence"/>
</dbReference>
<comment type="caution">
    <text evidence="4">The sequence shown here is derived from an EMBL/GenBank/DDBJ whole genome shotgun (WGS) entry which is preliminary data.</text>
</comment>
<keyword evidence="3" id="KW-1133">Transmembrane helix</keyword>
<feature type="transmembrane region" description="Helical" evidence="3">
    <location>
        <begin position="460"/>
        <end position="478"/>
    </location>
</feature>
<gene>
    <name evidence="4" type="ORF">Dda_5239</name>
</gene>
<name>A0AAD6NHC8_DREDA</name>
<dbReference type="PANTHER" id="PTHR43702">
    <property type="entry name" value="L-FUCOSE-PROTON SYMPORTER"/>
    <property type="match status" value="1"/>
</dbReference>
<dbReference type="SUPFAM" id="SSF103473">
    <property type="entry name" value="MFS general substrate transporter"/>
    <property type="match status" value="1"/>
</dbReference>
<proteinExistence type="predicted"/>
<evidence type="ECO:0008006" key="6">
    <source>
        <dbReference type="Google" id="ProtNLM"/>
    </source>
</evidence>
<dbReference type="InterPro" id="IPR050375">
    <property type="entry name" value="MFS_TsgA-like"/>
</dbReference>
<feature type="transmembrane region" description="Helical" evidence="3">
    <location>
        <begin position="161"/>
        <end position="182"/>
    </location>
</feature>
<evidence type="ECO:0000256" key="2">
    <source>
        <dbReference type="ARBA" id="ARBA00022475"/>
    </source>
</evidence>
<feature type="transmembrane region" description="Helical" evidence="3">
    <location>
        <begin position="189"/>
        <end position="208"/>
    </location>
</feature>
<feature type="transmembrane region" description="Helical" evidence="3">
    <location>
        <begin position="490"/>
        <end position="509"/>
    </location>
</feature>
<evidence type="ECO:0000313" key="4">
    <source>
        <dbReference type="EMBL" id="KAJ6259601.1"/>
    </source>
</evidence>
<keyword evidence="2" id="KW-1003">Cell membrane</keyword>
<feature type="transmembrane region" description="Helical" evidence="3">
    <location>
        <begin position="404"/>
        <end position="423"/>
    </location>
</feature>
<feature type="transmembrane region" description="Helical" evidence="3">
    <location>
        <begin position="287"/>
        <end position="308"/>
    </location>
</feature>
<accession>A0AAD6NHC8</accession>
<dbReference type="PANTHER" id="PTHR43702:SF5">
    <property type="entry name" value="MAJOR FACILITATOR SUPERFAMILY (MFS) PROFILE DOMAIN-CONTAINING PROTEIN"/>
    <property type="match status" value="1"/>
</dbReference>
<protein>
    <recommendedName>
        <fullName evidence="6">Glucose/galactose transporter</fullName>
    </recommendedName>
</protein>
<dbReference type="InterPro" id="IPR011701">
    <property type="entry name" value="MFS"/>
</dbReference>
<reference evidence="4" key="1">
    <citation type="submission" date="2023-01" db="EMBL/GenBank/DDBJ databases">
        <title>The chitinases involved in constricting ring structure development in the nematode-trapping fungus Drechslerella dactyloides.</title>
        <authorList>
            <person name="Wang R."/>
            <person name="Zhang L."/>
            <person name="Tang P."/>
            <person name="Li S."/>
            <person name="Liang L."/>
        </authorList>
    </citation>
    <scope>NUCLEOTIDE SEQUENCE</scope>
    <source>
        <strain evidence="4">YMF1.00031</strain>
    </source>
</reference>
<comment type="subcellular location">
    <subcellularLocation>
        <location evidence="1">Cell inner membrane</location>
        <topology evidence="1">Multi-pass membrane protein</topology>
    </subcellularLocation>
</comment>
<evidence type="ECO:0000256" key="1">
    <source>
        <dbReference type="ARBA" id="ARBA00004429"/>
    </source>
</evidence>
<dbReference type="Pfam" id="PF07690">
    <property type="entry name" value="MFS_1"/>
    <property type="match status" value="1"/>
</dbReference>
<feature type="transmembrane region" description="Helical" evidence="3">
    <location>
        <begin position="429"/>
        <end position="451"/>
    </location>
</feature>
<sequence>MHFPRDGSRGSLPEVGGGSLETVDDGMSIKWLWNLSLESFSIASITIAHHQRPSSSGVNLEKLKVVPVDHTQHISAPSIYPSTSRSTTTTTMAGGVPIPARAVVNDRELTGAAALTLRQSLLPCALVTTLFFLWGFAYGLLDVLNAHFQSALGITKSQSSALQGAYFGAYFIFPLCFGGPLLRRFGYKITFMVGLSIFGVGCFCFWPSGIYSSFGGFCGSMAVVGWGLSTLEVSANPFLATCGPPKYSEIRLTTAQSVQAVGTVVAPVLASYVFFKNTEDLNSLKNVQWVYLGVGAFVFCLAFAFFFAPIPEITDADMEVQATSDECSYEVGSLREQITLFWGVGAQFCYVGAQCAVAGFFINYTLETGRDHATSANLLAVAQGLFAIGRFAAAGMLKYVRPRYVLSVFLSGCCIFSILAMNVHGTTGLVFMHLVFFFESCCFPLIFTLAIKKLGRHTKLGASFLVSSISGGAVWPQILAQVADRKSTHFAILVPFIGFLLASSFPVYVNLFQKERMDVAFEARTPVRDEEERSIEKFEVAMKE</sequence>